<organism evidence="1 2">
    <name type="scientific">Enterobacter cancerogenus</name>
    <dbReference type="NCBI Taxonomy" id="69218"/>
    <lineage>
        <taxon>Bacteria</taxon>
        <taxon>Pseudomonadati</taxon>
        <taxon>Pseudomonadota</taxon>
        <taxon>Gammaproteobacteria</taxon>
        <taxon>Enterobacterales</taxon>
        <taxon>Enterobacteriaceae</taxon>
        <taxon>Enterobacter</taxon>
        <taxon>Enterobacter cloacae complex</taxon>
    </lineage>
</organism>
<name>A0A484W6S7_9ENTR</name>
<reference evidence="1 2" key="1">
    <citation type="submission" date="2019-03" db="EMBL/GenBank/DDBJ databases">
        <authorList>
            <consortium name="Pathogen Informatics"/>
        </authorList>
    </citation>
    <scope>NUCLEOTIDE SEQUENCE [LARGE SCALE GENOMIC DNA]</scope>
    <source>
        <strain evidence="1 2">NCTC12126</strain>
    </source>
</reference>
<evidence type="ECO:0000313" key="1">
    <source>
        <dbReference type="EMBL" id="VFS06626.1"/>
    </source>
</evidence>
<dbReference type="Proteomes" id="UP000351155">
    <property type="component" value="Unassembled WGS sequence"/>
</dbReference>
<gene>
    <name evidence="1" type="primary">minD_1</name>
    <name evidence="1" type="ORF">NCTC12126_00211</name>
</gene>
<dbReference type="AlphaFoldDB" id="A0A484W6S7"/>
<accession>A0A484W6S7</accession>
<dbReference type="EMBL" id="CAADIW010000002">
    <property type="protein sequence ID" value="VFS06626.1"/>
    <property type="molecule type" value="Genomic_DNA"/>
</dbReference>
<evidence type="ECO:0000313" key="2">
    <source>
        <dbReference type="Proteomes" id="UP000351155"/>
    </source>
</evidence>
<protein>
    <submittedName>
        <fullName evidence="1">Cell division inhibitor MinD</fullName>
    </submittedName>
</protein>
<proteinExistence type="predicted"/>
<sequence>MQVKAYADTVDRLLGEERPFRFIEEEKKGFLKRLFGG</sequence>